<dbReference type="InterPro" id="IPR032675">
    <property type="entry name" value="LRR_dom_sf"/>
</dbReference>
<evidence type="ECO:0000313" key="4">
    <source>
        <dbReference type="EMBL" id="MCV2223445.1"/>
    </source>
</evidence>
<comment type="caution">
    <text evidence="4">The sequence shown here is derived from an EMBL/GenBank/DDBJ whole genome shotgun (WGS) entry which is preliminary data.</text>
</comment>
<evidence type="ECO:0000256" key="3">
    <source>
        <dbReference type="SAM" id="MobiDB-lite"/>
    </source>
</evidence>
<dbReference type="RefSeq" id="WP_241669528.1">
    <property type="nucleotide sequence ID" value="NZ_JAMSHA010000006.1"/>
</dbReference>
<gene>
    <name evidence="4" type="ORF">ND528_17895</name>
</gene>
<dbReference type="EMBL" id="JAMSHA010000006">
    <property type="protein sequence ID" value="MCV2223445.1"/>
    <property type="molecule type" value="Genomic_DNA"/>
</dbReference>
<keyword evidence="1" id="KW-0433">Leucine-rich repeat</keyword>
<keyword evidence="2" id="KW-0677">Repeat</keyword>
<dbReference type="SUPFAM" id="SSF52058">
    <property type="entry name" value="L domain-like"/>
    <property type="match status" value="1"/>
</dbReference>
<feature type="region of interest" description="Disordered" evidence="3">
    <location>
        <begin position="1"/>
        <end position="44"/>
    </location>
</feature>
<feature type="region of interest" description="Disordered" evidence="3">
    <location>
        <begin position="636"/>
        <end position="659"/>
    </location>
</feature>
<dbReference type="PANTHER" id="PTHR48051:SF1">
    <property type="entry name" value="RAS SUPPRESSOR PROTEIN 1"/>
    <property type="match status" value="1"/>
</dbReference>
<evidence type="ECO:0000256" key="2">
    <source>
        <dbReference type="ARBA" id="ARBA00022737"/>
    </source>
</evidence>
<keyword evidence="5" id="KW-1185">Reference proteome</keyword>
<protein>
    <submittedName>
        <fullName evidence="4">Leucine-rich repeat domain-containing protein</fullName>
    </submittedName>
</protein>
<dbReference type="InterPro" id="IPR050216">
    <property type="entry name" value="LRR_domain-containing"/>
</dbReference>
<name>A0ABT2XXL6_9PSED</name>
<accession>A0ABT2XXL6</accession>
<proteinExistence type="predicted"/>
<reference evidence="4" key="1">
    <citation type="submission" date="2022-06" db="EMBL/GenBank/DDBJ databases">
        <title>De novo draft assembly of the Pseudomonas mercurotoleraris sp. nov., isolated from the plants rhizosphere.</title>
        <authorList>
            <person name="Robas M."/>
            <person name="Gonzalez D."/>
            <person name="Fernandez V.M."/>
            <person name="Luna L."/>
            <person name="Provanza A."/>
            <person name="Jimenez P.A."/>
        </authorList>
    </citation>
    <scope>NUCLEOTIDE SEQUENCE</scope>
    <source>
        <strain evidence="4">SAICEUPSM</strain>
    </source>
</reference>
<dbReference type="PANTHER" id="PTHR48051">
    <property type="match status" value="1"/>
</dbReference>
<sequence length="659" mass="73325">MPGKPAKGGATRAKVDASTSPTRPDDIDIALPGTSGRGGSGPAFSADNLASRATDADATRATAAVVVHATPAQASLPAPQPTLDHYVINVRAMLPELNSEGLRVRNQRTYVDVAGGDLVLVAVDPQTGLHRARRPSELSPGPVMLRDAESGLWYAREVAEPTSREQIRKYLPDTTDEDADAFIARFDDKDAAELELKQIQLGLAQLNSTYIRVPRSPDRIVSGPELDEASVTWTTLRQLYKWQGQPDQRVYSDGRFVGYKLDINLTTWPVQEPLSLKFSSVVSLTLRGRGRLDPDAFCAQFPNLESLTITSQVINMNGRVPGRISVRFVHSKFSMDLGFAEQLKRFPRLQRLRLQDCELTAGFSLRGLTRLRELWFCNTFEAPVSTLYGQMQRQEQVTFSQVAADVRGMTELRVLDLSHTGIELLPTGLDAIEVASKLEVLKLGGNPLSASPPLKNMTALQELDLSSTGLDRFPEGITDVFPGKVLNLANCRITSIPESIELRAGFNLIGNPITDPASLRRLIRARMATGTDIWLGQESSDVSAGLWLRNVPQQQIAEKQTLWDRHFGTTPQALTMIIRRLSRTPEFHVERPLLQRRVWWFLDMYDKAEVNERSRLDAILATETSPGRMLDRLEEEIRKYDGGRQNQPSHPPPKRSRLE</sequence>
<dbReference type="Proteomes" id="UP001063475">
    <property type="component" value="Unassembled WGS sequence"/>
</dbReference>
<organism evidence="4 5">
    <name type="scientific">Pseudomonas mercuritolerans</name>
    <dbReference type="NCBI Taxonomy" id="2951809"/>
    <lineage>
        <taxon>Bacteria</taxon>
        <taxon>Pseudomonadati</taxon>
        <taxon>Pseudomonadota</taxon>
        <taxon>Gammaproteobacteria</taxon>
        <taxon>Pseudomonadales</taxon>
        <taxon>Pseudomonadaceae</taxon>
        <taxon>Pseudomonas</taxon>
    </lineage>
</organism>
<dbReference type="Gene3D" id="3.80.10.10">
    <property type="entry name" value="Ribonuclease Inhibitor"/>
    <property type="match status" value="1"/>
</dbReference>
<evidence type="ECO:0000313" key="5">
    <source>
        <dbReference type="Proteomes" id="UP001063475"/>
    </source>
</evidence>
<evidence type="ECO:0000256" key="1">
    <source>
        <dbReference type="ARBA" id="ARBA00022614"/>
    </source>
</evidence>